<evidence type="ECO:0000313" key="3">
    <source>
        <dbReference type="Proteomes" id="UP000001661"/>
    </source>
</evidence>
<proteinExistence type="predicted"/>
<protein>
    <recommendedName>
        <fullName evidence="1">Predicted DNA-binding protein ribbon-helix-helix domain-containing protein</fullName>
    </recommendedName>
</protein>
<evidence type="ECO:0000313" key="2">
    <source>
        <dbReference type="EMBL" id="ADL11767.1"/>
    </source>
</evidence>
<dbReference type="SUPFAM" id="SSF47598">
    <property type="entry name" value="Ribbon-helix-helix"/>
    <property type="match status" value="1"/>
</dbReference>
<sequence>MSLKNRTKIGTTLDNDVNEKLEKLHQATNIPKSKLFDEAIEDLYKKYRENFNFQID</sequence>
<keyword evidence="3" id="KW-1185">Reference proteome</keyword>
<dbReference type="EMBL" id="CP002105">
    <property type="protein sequence ID" value="ADL11767.1"/>
    <property type="molecule type" value="Genomic_DNA"/>
</dbReference>
<accession>D9QTK3</accession>
<dbReference type="GO" id="GO:0006355">
    <property type="term" value="P:regulation of DNA-templated transcription"/>
    <property type="evidence" value="ECO:0007669"/>
    <property type="project" value="InterPro"/>
</dbReference>
<name>D9QTK3_ACEAZ</name>
<organism evidence="2 3">
    <name type="scientific">Acetohalobium arabaticum (strain ATCC 49924 / DSM 5501 / Z-7288)</name>
    <dbReference type="NCBI Taxonomy" id="574087"/>
    <lineage>
        <taxon>Bacteria</taxon>
        <taxon>Bacillati</taxon>
        <taxon>Bacillota</taxon>
        <taxon>Clostridia</taxon>
        <taxon>Halanaerobiales</taxon>
        <taxon>Halobacteroidaceae</taxon>
        <taxon>Acetohalobium</taxon>
    </lineage>
</organism>
<dbReference type="Proteomes" id="UP000001661">
    <property type="component" value="Chromosome"/>
</dbReference>
<dbReference type="RefSeq" id="WP_013277213.1">
    <property type="nucleotide sequence ID" value="NC_014378.1"/>
</dbReference>
<reference evidence="2 3" key="1">
    <citation type="journal article" date="2010" name="Stand. Genomic Sci.">
        <title>Complete genome sequence of Acetohalobium arabaticum type strain (Z-7288).</title>
        <authorList>
            <person name="Sikorski J."/>
            <person name="Lapidus A."/>
            <person name="Chertkov O."/>
            <person name="Lucas S."/>
            <person name="Copeland A."/>
            <person name="Glavina Del Rio T."/>
            <person name="Nolan M."/>
            <person name="Tice H."/>
            <person name="Cheng J.F."/>
            <person name="Han C."/>
            <person name="Brambilla E."/>
            <person name="Pitluck S."/>
            <person name="Liolios K."/>
            <person name="Ivanova N."/>
            <person name="Mavromatis K."/>
            <person name="Mikhailova N."/>
            <person name="Pati A."/>
            <person name="Bruce D."/>
            <person name="Detter C."/>
            <person name="Tapia R."/>
            <person name="Goodwin L."/>
            <person name="Chen A."/>
            <person name="Palaniappan K."/>
            <person name="Land M."/>
            <person name="Hauser L."/>
            <person name="Chang Y.J."/>
            <person name="Jeffries C.D."/>
            <person name="Rohde M."/>
            <person name="Goker M."/>
            <person name="Spring S."/>
            <person name="Woyke T."/>
            <person name="Bristow J."/>
            <person name="Eisen J.A."/>
            <person name="Markowitz V."/>
            <person name="Hugenholtz P."/>
            <person name="Kyrpides N.C."/>
            <person name="Klenk H.P."/>
        </authorList>
    </citation>
    <scope>NUCLEOTIDE SEQUENCE [LARGE SCALE GENOMIC DNA]</scope>
    <source>
        <strain evidence="3">ATCC 49924 / DSM 5501 / Z-7288</strain>
    </source>
</reference>
<dbReference type="OrthoDB" id="1931783at2"/>
<gene>
    <name evidence="2" type="ordered locus">Acear_0216</name>
</gene>
<feature type="domain" description="Predicted DNA-binding protein ribbon-helix-helix" evidence="1">
    <location>
        <begin position="5"/>
        <end position="48"/>
    </location>
</feature>
<dbReference type="InterPro" id="IPR038733">
    <property type="entry name" value="Predicted_DNA_bind_prot_RHH"/>
</dbReference>
<dbReference type="HOGENOM" id="CLU_205076_0_1_9"/>
<dbReference type="KEGG" id="aar:Acear_0216"/>
<dbReference type="AlphaFoldDB" id="D9QTK3"/>
<dbReference type="Pfam" id="PF12651">
    <property type="entry name" value="RHH_3"/>
    <property type="match status" value="1"/>
</dbReference>
<dbReference type="InterPro" id="IPR010985">
    <property type="entry name" value="Ribbon_hlx_hlx"/>
</dbReference>
<evidence type="ECO:0000259" key="1">
    <source>
        <dbReference type="Pfam" id="PF12651"/>
    </source>
</evidence>